<dbReference type="PROSITE" id="PS50158">
    <property type="entry name" value="ZF_CCHC"/>
    <property type="match status" value="1"/>
</dbReference>
<keyword evidence="1" id="KW-0479">Metal-binding</keyword>
<dbReference type="SUPFAM" id="SSF57756">
    <property type="entry name" value="Retrovirus zinc finger-like domains"/>
    <property type="match status" value="1"/>
</dbReference>
<reference evidence="3 4" key="1">
    <citation type="submission" date="2023-02" db="EMBL/GenBank/DDBJ databases">
        <title>LHISI_Scaffold_Assembly.</title>
        <authorList>
            <person name="Stuart O.P."/>
            <person name="Cleave R."/>
            <person name="Magrath M.J.L."/>
            <person name="Mikheyev A.S."/>
        </authorList>
    </citation>
    <scope>NUCLEOTIDE SEQUENCE [LARGE SCALE GENOMIC DNA]</scope>
    <source>
        <strain evidence="3">Daus_M_001</strain>
        <tissue evidence="3">Leg muscle</tissue>
    </source>
</reference>
<dbReference type="InterPro" id="IPR001878">
    <property type="entry name" value="Znf_CCHC"/>
</dbReference>
<evidence type="ECO:0000259" key="2">
    <source>
        <dbReference type="PROSITE" id="PS50158"/>
    </source>
</evidence>
<dbReference type="EMBL" id="JARBHB010000002">
    <property type="protein sequence ID" value="KAJ8893443.1"/>
    <property type="molecule type" value="Genomic_DNA"/>
</dbReference>
<keyword evidence="1" id="KW-0863">Zinc-finger</keyword>
<comment type="caution">
    <text evidence="3">The sequence shown here is derived from an EMBL/GenBank/DDBJ whole genome shotgun (WGS) entry which is preliminary data.</text>
</comment>
<dbReference type="SMART" id="SM00343">
    <property type="entry name" value="ZnF_C2HC"/>
    <property type="match status" value="1"/>
</dbReference>
<accession>A0ABQ9I9V7</accession>
<dbReference type="InterPro" id="IPR036875">
    <property type="entry name" value="Znf_CCHC_sf"/>
</dbReference>
<dbReference type="Proteomes" id="UP001159363">
    <property type="component" value="Chromosome 2"/>
</dbReference>
<name>A0ABQ9I9V7_9NEOP</name>
<evidence type="ECO:0000313" key="3">
    <source>
        <dbReference type="EMBL" id="KAJ8893443.1"/>
    </source>
</evidence>
<sequence length="82" mass="9343">MDGKTSQGRCQPSHLPRNSSDQVVFWERGSEVSIKRGIKAVNALKNNEPRVLNCKCFKCQQEGHIVKYCKQKIENRTVYSCG</sequence>
<feature type="domain" description="CCHC-type" evidence="2">
    <location>
        <begin position="55"/>
        <end position="71"/>
    </location>
</feature>
<proteinExistence type="predicted"/>
<dbReference type="Gene3D" id="4.10.60.10">
    <property type="entry name" value="Zinc finger, CCHC-type"/>
    <property type="match status" value="1"/>
</dbReference>
<keyword evidence="4" id="KW-1185">Reference proteome</keyword>
<protein>
    <recommendedName>
        <fullName evidence="2">CCHC-type domain-containing protein</fullName>
    </recommendedName>
</protein>
<gene>
    <name evidence="3" type="ORF">PR048_006041</name>
</gene>
<evidence type="ECO:0000313" key="4">
    <source>
        <dbReference type="Proteomes" id="UP001159363"/>
    </source>
</evidence>
<keyword evidence="1" id="KW-0862">Zinc</keyword>
<organism evidence="3 4">
    <name type="scientific">Dryococelus australis</name>
    <dbReference type="NCBI Taxonomy" id="614101"/>
    <lineage>
        <taxon>Eukaryota</taxon>
        <taxon>Metazoa</taxon>
        <taxon>Ecdysozoa</taxon>
        <taxon>Arthropoda</taxon>
        <taxon>Hexapoda</taxon>
        <taxon>Insecta</taxon>
        <taxon>Pterygota</taxon>
        <taxon>Neoptera</taxon>
        <taxon>Polyneoptera</taxon>
        <taxon>Phasmatodea</taxon>
        <taxon>Verophasmatodea</taxon>
        <taxon>Anareolatae</taxon>
        <taxon>Phasmatidae</taxon>
        <taxon>Eurycanthinae</taxon>
        <taxon>Dryococelus</taxon>
    </lineage>
</organism>
<evidence type="ECO:0000256" key="1">
    <source>
        <dbReference type="PROSITE-ProRule" id="PRU00047"/>
    </source>
</evidence>